<evidence type="ECO:0000313" key="2">
    <source>
        <dbReference type="EMBL" id="KAF9463535.1"/>
    </source>
</evidence>
<feature type="transmembrane region" description="Helical" evidence="1">
    <location>
        <begin position="91"/>
        <end position="112"/>
    </location>
</feature>
<evidence type="ECO:0000313" key="3">
    <source>
        <dbReference type="Proteomes" id="UP000807353"/>
    </source>
</evidence>
<sequence>MPVITRNTDADSGRPISVFNTTLFNVLTTLGVFSIAAVLGPALFSSRVKRSTIWFSTLISWLMYSVSYLLLLGRQIGPANPPLGLCIFQASLIYATTPLCAVATACLVVDFFHDVFIVQIKGKRIGRRTAKTLVLLPWIIGLVVCVETILCVQNMKTASRDVNHFYCHIDNRVPTLTNITVIFLCGVFTVPVGVYTAIILHRNWTAFKRMSREKAHIALFTFFRLTLFTALVSFAMGISVFTATSQGDFTPDVSILLTTLPTFSALCLGTQRDIIGVWLFWRQEISAPSILVHHPKETKAPSIVIEIPSPVLGSWKSGLIV</sequence>
<proteinExistence type="predicted"/>
<dbReference type="EMBL" id="MU150261">
    <property type="protein sequence ID" value="KAF9463535.1"/>
    <property type="molecule type" value="Genomic_DNA"/>
</dbReference>
<protein>
    <submittedName>
        <fullName evidence="2">Uncharacterized protein</fullName>
    </submittedName>
</protein>
<keyword evidence="1" id="KW-1133">Transmembrane helix</keyword>
<feature type="transmembrane region" description="Helical" evidence="1">
    <location>
        <begin position="23"/>
        <end position="44"/>
    </location>
</feature>
<gene>
    <name evidence="2" type="ORF">BDZ94DRAFT_1308650</name>
</gene>
<reference evidence="2" key="1">
    <citation type="submission" date="2020-11" db="EMBL/GenBank/DDBJ databases">
        <authorList>
            <consortium name="DOE Joint Genome Institute"/>
            <person name="Ahrendt S."/>
            <person name="Riley R."/>
            <person name="Andreopoulos W."/>
            <person name="Labutti K."/>
            <person name="Pangilinan J."/>
            <person name="Ruiz-Duenas F.J."/>
            <person name="Barrasa J.M."/>
            <person name="Sanchez-Garcia M."/>
            <person name="Camarero S."/>
            <person name="Miyauchi S."/>
            <person name="Serrano A."/>
            <person name="Linde D."/>
            <person name="Babiker R."/>
            <person name="Drula E."/>
            <person name="Ayuso-Fernandez I."/>
            <person name="Pacheco R."/>
            <person name="Padilla G."/>
            <person name="Ferreira P."/>
            <person name="Barriuso J."/>
            <person name="Kellner H."/>
            <person name="Castanera R."/>
            <person name="Alfaro M."/>
            <person name="Ramirez L."/>
            <person name="Pisabarro A.G."/>
            <person name="Kuo A."/>
            <person name="Tritt A."/>
            <person name="Lipzen A."/>
            <person name="He G."/>
            <person name="Yan M."/>
            <person name="Ng V."/>
            <person name="Cullen D."/>
            <person name="Martin F."/>
            <person name="Rosso M.-N."/>
            <person name="Henrissat B."/>
            <person name="Hibbett D."/>
            <person name="Martinez A.T."/>
            <person name="Grigoriev I.V."/>
        </authorList>
    </citation>
    <scope>NUCLEOTIDE SEQUENCE</scope>
    <source>
        <strain evidence="2">CBS 247.69</strain>
    </source>
</reference>
<feature type="transmembrane region" description="Helical" evidence="1">
    <location>
        <begin position="221"/>
        <end position="243"/>
    </location>
</feature>
<organism evidence="2 3">
    <name type="scientific">Collybia nuda</name>
    <dbReference type="NCBI Taxonomy" id="64659"/>
    <lineage>
        <taxon>Eukaryota</taxon>
        <taxon>Fungi</taxon>
        <taxon>Dikarya</taxon>
        <taxon>Basidiomycota</taxon>
        <taxon>Agaricomycotina</taxon>
        <taxon>Agaricomycetes</taxon>
        <taxon>Agaricomycetidae</taxon>
        <taxon>Agaricales</taxon>
        <taxon>Tricholomatineae</taxon>
        <taxon>Clitocybaceae</taxon>
        <taxon>Collybia</taxon>
    </lineage>
</organism>
<dbReference type="Proteomes" id="UP000807353">
    <property type="component" value="Unassembled WGS sequence"/>
</dbReference>
<keyword evidence="1" id="KW-0472">Membrane</keyword>
<feature type="transmembrane region" description="Helical" evidence="1">
    <location>
        <begin position="175"/>
        <end position="200"/>
    </location>
</feature>
<feature type="transmembrane region" description="Helical" evidence="1">
    <location>
        <begin position="51"/>
        <end position="71"/>
    </location>
</feature>
<dbReference type="OrthoDB" id="2896404at2759"/>
<accession>A0A9P5Y9E5</accession>
<keyword evidence="1" id="KW-0812">Transmembrane</keyword>
<keyword evidence="3" id="KW-1185">Reference proteome</keyword>
<name>A0A9P5Y9E5_9AGAR</name>
<evidence type="ECO:0000256" key="1">
    <source>
        <dbReference type="SAM" id="Phobius"/>
    </source>
</evidence>
<dbReference type="AlphaFoldDB" id="A0A9P5Y9E5"/>
<feature type="transmembrane region" description="Helical" evidence="1">
    <location>
        <begin position="133"/>
        <end position="155"/>
    </location>
</feature>
<comment type="caution">
    <text evidence="2">The sequence shown here is derived from an EMBL/GenBank/DDBJ whole genome shotgun (WGS) entry which is preliminary data.</text>
</comment>